<sequence>MKIRATVVCVKDSAILLVSKPHSRWSLPGGRIRANEQPADAARREVAEETRMMVDGIVYLFQFRGFSTLHHVFRAALPEGAVPQPGEEITRCGWFAQADLATLPTSVPTREIVRLVFEPQVELAAMRVA</sequence>
<keyword evidence="2" id="KW-0378">Hydrolase</keyword>
<proteinExistence type="predicted"/>
<dbReference type="InterPro" id="IPR015797">
    <property type="entry name" value="NUDIX_hydrolase-like_dom_sf"/>
</dbReference>
<dbReference type="EMBL" id="CP080096">
    <property type="protein sequence ID" value="QYD71649.1"/>
    <property type="molecule type" value="Genomic_DNA"/>
</dbReference>
<evidence type="ECO:0000313" key="5">
    <source>
        <dbReference type="Proteomes" id="UP000826462"/>
    </source>
</evidence>
<gene>
    <name evidence="4" type="ORF">KZJ38_32140</name>
</gene>
<reference evidence="4 5" key="1">
    <citation type="submission" date="2021-07" db="EMBL/GenBank/DDBJ databases">
        <title>Paraburkholderia edwinii protects Aspergillus sp. from phenazines by acting as a toxin sponge.</title>
        <authorList>
            <person name="Dahlstrom K.M."/>
            <person name="Newman D.K."/>
        </authorList>
    </citation>
    <scope>NUCLEOTIDE SEQUENCE [LARGE SCALE GENOMIC DNA]</scope>
    <source>
        <strain evidence="4 5">Pe01</strain>
    </source>
</reference>
<evidence type="ECO:0000256" key="1">
    <source>
        <dbReference type="ARBA" id="ARBA00001946"/>
    </source>
</evidence>
<dbReference type="PANTHER" id="PTHR43046">
    <property type="entry name" value="GDP-MANNOSE MANNOSYL HYDROLASE"/>
    <property type="match status" value="1"/>
</dbReference>
<keyword evidence="5" id="KW-1185">Reference proteome</keyword>
<accession>A0ABX8UXF1</accession>
<evidence type="ECO:0000256" key="2">
    <source>
        <dbReference type="ARBA" id="ARBA00022801"/>
    </source>
</evidence>
<dbReference type="PROSITE" id="PS51462">
    <property type="entry name" value="NUDIX"/>
    <property type="match status" value="1"/>
</dbReference>
<comment type="cofactor">
    <cofactor evidence="1">
        <name>Mg(2+)</name>
        <dbReference type="ChEBI" id="CHEBI:18420"/>
    </cofactor>
</comment>
<dbReference type="InterPro" id="IPR000086">
    <property type="entry name" value="NUDIX_hydrolase_dom"/>
</dbReference>
<dbReference type="Proteomes" id="UP000826462">
    <property type="component" value="Chromosome 2"/>
</dbReference>
<organism evidence="4 5">
    <name type="scientific">Paraburkholderia edwinii</name>
    <dbReference type="NCBI Taxonomy" id="2861782"/>
    <lineage>
        <taxon>Bacteria</taxon>
        <taxon>Pseudomonadati</taxon>
        <taxon>Pseudomonadota</taxon>
        <taxon>Betaproteobacteria</taxon>
        <taxon>Burkholderiales</taxon>
        <taxon>Burkholderiaceae</taxon>
        <taxon>Paraburkholderia</taxon>
    </lineage>
</organism>
<evidence type="ECO:0000313" key="4">
    <source>
        <dbReference type="EMBL" id="QYD71649.1"/>
    </source>
</evidence>
<dbReference type="SUPFAM" id="SSF55811">
    <property type="entry name" value="Nudix"/>
    <property type="match status" value="1"/>
</dbReference>
<dbReference type="Gene3D" id="3.90.79.10">
    <property type="entry name" value="Nucleoside Triphosphate Pyrophosphohydrolase"/>
    <property type="match status" value="1"/>
</dbReference>
<dbReference type="CDD" id="cd04667">
    <property type="entry name" value="NUDIX_Hydrolase"/>
    <property type="match status" value="1"/>
</dbReference>
<protein>
    <submittedName>
        <fullName evidence="4">NUDIX domain-containing protein</fullName>
    </submittedName>
</protein>
<dbReference type="Pfam" id="PF00293">
    <property type="entry name" value="NUDIX"/>
    <property type="match status" value="1"/>
</dbReference>
<name>A0ABX8UXF1_9BURK</name>
<evidence type="ECO:0000259" key="3">
    <source>
        <dbReference type="PROSITE" id="PS51462"/>
    </source>
</evidence>
<feature type="domain" description="Nudix hydrolase" evidence="3">
    <location>
        <begin position="1"/>
        <end position="118"/>
    </location>
</feature>
<dbReference type="PANTHER" id="PTHR43046:SF16">
    <property type="entry name" value="ADP-RIBOSE PYROPHOSPHATASE YJHB-RELATED"/>
    <property type="match status" value="1"/>
</dbReference>
<dbReference type="RefSeq" id="WP_219801078.1">
    <property type="nucleotide sequence ID" value="NZ_CP080096.1"/>
</dbReference>